<comment type="caution">
    <text evidence="4">The sequence shown here is derived from an EMBL/GenBank/DDBJ whole genome shotgun (WGS) entry which is preliminary data.</text>
</comment>
<evidence type="ECO:0000313" key="5">
    <source>
        <dbReference type="Proteomes" id="UP000029452"/>
    </source>
</evidence>
<keyword evidence="2" id="KW-0233">DNA recombination</keyword>
<proteinExistence type="predicted"/>
<dbReference type="Gene3D" id="1.10.150.130">
    <property type="match status" value="1"/>
</dbReference>
<feature type="domain" description="Tyr recombinase" evidence="3">
    <location>
        <begin position="158"/>
        <end position="339"/>
    </location>
</feature>
<name>A0A094WCS3_9BACT</name>
<dbReference type="Pfam" id="PF00589">
    <property type="entry name" value="Phage_integrase"/>
    <property type="match status" value="1"/>
</dbReference>
<dbReference type="InterPro" id="IPR010998">
    <property type="entry name" value="Integrase_recombinase_N"/>
</dbReference>
<gene>
    <name evidence="4" type="ORF">LptCag_0065</name>
</gene>
<dbReference type="CDD" id="cd00796">
    <property type="entry name" value="INT_Rci_Hp1_C"/>
    <property type="match status" value="1"/>
</dbReference>
<dbReference type="PROSITE" id="PS51898">
    <property type="entry name" value="TYR_RECOMBINASE"/>
    <property type="match status" value="1"/>
</dbReference>
<dbReference type="GO" id="GO:0003677">
    <property type="term" value="F:DNA binding"/>
    <property type="evidence" value="ECO:0007669"/>
    <property type="project" value="UniProtKB-KW"/>
</dbReference>
<dbReference type="PANTHER" id="PTHR30349">
    <property type="entry name" value="PHAGE INTEGRASE-RELATED"/>
    <property type="match status" value="1"/>
</dbReference>
<dbReference type="AlphaFoldDB" id="A0A094WCS3"/>
<dbReference type="GO" id="GO:0006310">
    <property type="term" value="P:DNA recombination"/>
    <property type="evidence" value="ECO:0007669"/>
    <property type="project" value="UniProtKB-KW"/>
</dbReference>
<dbReference type="InterPro" id="IPR013762">
    <property type="entry name" value="Integrase-like_cat_sf"/>
</dbReference>
<dbReference type="Proteomes" id="UP000029452">
    <property type="component" value="Unassembled WGS sequence"/>
</dbReference>
<dbReference type="GO" id="GO:0015074">
    <property type="term" value="P:DNA integration"/>
    <property type="evidence" value="ECO:0007669"/>
    <property type="project" value="InterPro"/>
</dbReference>
<evidence type="ECO:0000256" key="2">
    <source>
        <dbReference type="ARBA" id="ARBA00023172"/>
    </source>
</evidence>
<dbReference type="PANTHER" id="PTHR30349:SF94">
    <property type="entry name" value="INTEGRASE_RECOMBINASE HI_1414-RELATED"/>
    <property type="match status" value="1"/>
</dbReference>
<dbReference type="PATRIC" id="fig|178606.4.peg.1663"/>
<keyword evidence="1" id="KW-0238">DNA-binding</keyword>
<dbReference type="SUPFAM" id="SSF56349">
    <property type="entry name" value="DNA breaking-rejoining enzymes"/>
    <property type="match status" value="1"/>
</dbReference>
<reference evidence="4 5" key="1">
    <citation type="submission" date="2014-06" db="EMBL/GenBank/DDBJ databases">
        <title>Draft genome sequence of iron oxidizing acidophile Leptospirillum ferriphilum DSM14647.</title>
        <authorList>
            <person name="Cardenas J.P."/>
            <person name="Lazcano M."/>
            <person name="Ossandon F.J."/>
            <person name="Corbett M."/>
            <person name="Holmes D.S."/>
            <person name="Watkin E."/>
        </authorList>
    </citation>
    <scope>NUCLEOTIDE SEQUENCE [LARGE SCALE GENOMIC DNA]</scope>
    <source>
        <strain evidence="4 5">DSM 14647</strain>
    </source>
</reference>
<evidence type="ECO:0000259" key="3">
    <source>
        <dbReference type="PROSITE" id="PS51898"/>
    </source>
</evidence>
<evidence type="ECO:0000313" key="4">
    <source>
        <dbReference type="EMBL" id="KGA93452.1"/>
    </source>
</evidence>
<dbReference type="InterPro" id="IPR011010">
    <property type="entry name" value="DNA_brk_join_enz"/>
</dbReference>
<organism evidence="4 5">
    <name type="scientific">Leptospirillum ferriphilum</name>
    <dbReference type="NCBI Taxonomy" id="178606"/>
    <lineage>
        <taxon>Bacteria</taxon>
        <taxon>Pseudomonadati</taxon>
        <taxon>Nitrospirota</taxon>
        <taxon>Nitrospiria</taxon>
        <taxon>Nitrospirales</taxon>
        <taxon>Nitrospiraceae</taxon>
        <taxon>Leptospirillum</taxon>
    </lineage>
</organism>
<sequence length="349" mass="40147">MFRKRSGSWQALVKRKVLGQIGRTFDTKADAEAWARQVETEVDRKTYVDRSESENTTLGEAIERYQNEITPLKKGARQEISKIRNIKSSFLSKMSLASIRGKDIAEYRDFRLKSVSNGTVRHELVIISHLFNIATKEWGLAGLENPVSKVRIPRIPQGRDRRLLPGELERIDQASESLFLSKIVRFALETAMRQSEIAGMDWNMVNIKKKTLTLGETKNGERRIVPLSKDAIDILSGLPRNINGMVWNLTSHAISVAFRRAVTRARQTYIHEMFSAKKKPDAKYLLDLNFHDLRHEATSRFFEMGLATEKVMTITGHKTYQMLKRYTHLKPENLADELDLLKQQHSRNP</sequence>
<dbReference type="Gene3D" id="1.10.443.10">
    <property type="entry name" value="Intergrase catalytic core"/>
    <property type="match status" value="1"/>
</dbReference>
<dbReference type="InterPro" id="IPR050090">
    <property type="entry name" value="Tyrosine_recombinase_XerCD"/>
</dbReference>
<accession>A0A094WCS3</accession>
<evidence type="ECO:0000256" key="1">
    <source>
        <dbReference type="ARBA" id="ARBA00023125"/>
    </source>
</evidence>
<protein>
    <submittedName>
        <fullName evidence="4">Shufflon-specific DNA recombinase</fullName>
    </submittedName>
</protein>
<dbReference type="EMBL" id="JPGK01000006">
    <property type="protein sequence ID" value="KGA93452.1"/>
    <property type="molecule type" value="Genomic_DNA"/>
</dbReference>
<dbReference type="InterPro" id="IPR002104">
    <property type="entry name" value="Integrase_catalytic"/>
</dbReference>